<dbReference type="EMBL" id="KV417521">
    <property type="protein sequence ID" value="KZP25302.1"/>
    <property type="molecule type" value="Genomic_DNA"/>
</dbReference>
<dbReference type="UniPathway" id="UPA00378"/>
<gene>
    <name evidence="12" type="ORF">FIBSPDRAFT_855834</name>
</gene>
<keyword evidence="9 10" id="KW-0472">Membrane</keyword>
<accession>A0A166NRF2</accession>
<evidence type="ECO:0000313" key="13">
    <source>
        <dbReference type="Proteomes" id="UP000076532"/>
    </source>
</evidence>
<dbReference type="Proteomes" id="UP000076532">
    <property type="component" value="Unassembled WGS sequence"/>
</dbReference>
<dbReference type="GO" id="GO:0000026">
    <property type="term" value="F:alpha-1,2-mannosyltransferase activity"/>
    <property type="evidence" value="ECO:0007669"/>
    <property type="project" value="TreeGrafter"/>
</dbReference>
<dbReference type="GO" id="GO:0005789">
    <property type="term" value="C:endoplasmic reticulum membrane"/>
    <property type="evidence" value="ECO:0007669"/>
    <property type="project" value="UniProtKB-SubCell"/>
</dbReference>
<keyword evidence="4 10" id="KW-0328">Glycosyltransferase</keyword>
<keyword evidence="7 10" id="KW-0256">Endoplasmic reticulum</keyword>
<protein>
    <recommendedName>
        <fullName evidence="10">Mannosyltransferase</fullName>
        <ecNumber evidence="10">2.4.1.-</ecNumber>
    </recommendedName>
</protein>
<comment type="pathway">
    <text evidence="2">Protein modification; protein glycosylation.</text>
</comment>
<dbReference type="OrthoDB" id="497541at2759"/>
<feature type="transmembrane region" description="Helical" evidence="10">
    <location>
        <begin position="363"/>
        <end position="384"/>
    </location>
</feature>
<evidence type="ECO:0000256" key="10">
    <source>
        <dbReference type="RuleBase" id="RU363075"/>
    </source>
</evidence>
<dbReference type="GO" id="GO:0006487">
    <property type="term" value="P:protein N-linked glycosylation"/>
    <property type="evidence" value="ECO:0007669"/>
    <property type="project" value="TreeGrafter"/>
</dbReference>
<feature type="transmembrane region" description="Helical" evidence="10">
    <location>
        <begin position="390"/>
        <end position="409"/>
    </location>
</feature>
<evidence type="ECO:0000256" key="3">
    <source>
        <dbReference type="ARBA" id="ARBA00007063"/>
    </source>
</evidence>
<comment type="similarity">
    <text evidence="3 10">Belongs to the glycosyltransferase 22 family.</text>
</comment>
<evidence type="ECO:0000256" key="9">
    <source>
        <dbReference type="ARBA" id="ARBA00023136"/>
    </source>
</evidence>
<evidence type="ECO:0000256" key="4">
    <source>
        <dbReference type="ARBA" id="ARBA00022676"/>
    </source>
</evidence>
<evidence type="ECO:0000313" key="12">
    <source>
        <dbReference type="EMBL" id="KZP25302.1"/>
    </source>
</evidence>
<proteinExistence type="inferred from homology"/>
<evidence type="ECO:0000256" key="1">
    <source>
        <dbReference type="ARBA" id="ARBA00004477"/>
    </source>
</evidence>
<feature type="transmembrane region" description="Helical" evidence="10">
    <location>
        <begin position="213"/>
        <end position="241"/>
    </location>
</feature>
<organism evidence="12 13">
    <name type="scientific">Athelia psychrophila</name>
    <dbReference type="NCBI Taxonomy" id="1759441"/>
    <lineage>
        <taxon>Eukaryota</taxon>
        <taxon>Fungi</taxon>
        <taxon>Dikarya</taxon>
        <taxon>Basidiomycota</taxon>
        <taxon>Agaricomycotina</taxon>
        <taxon>Agaricomycetes</taxon>
        <taxon>Agaricomycetidae</taxon>
        <taxon>Atheliales</taxon>
        <taxon>Atheliaceae</taxon>
        <taxon>Athelia</taxon>
    </lineage>
</organism>
<dbReference type="Pfam" id="PF03901">
    <property type="entry name" value="Glyco_transf_22"/>
    <property type="match status" value="1"/>
</dbReference>
<feature type="transmembrane region" description="Helical" evidence="10">
    <location>
        <begin position="262"/>
        <end position="284"/>
    </location>
</feature>
<feature type="transmembrane region" description="Helical" evidence="10">
    <location>
        <begin position="315"/>
        <end position="342"/>
    </location>
</feature>
<evidence type="ECO:0000256" key="6">
    <source>
        <dbReference type="ARBA" id="ARBA00022692"/>
    </source>
</evidence>
<dbReference type="STRING" id="436010.A0A166NRF2"/>
<keyword evidence="8 10" id="KW-1133">Transmembrane helix</keyword>
<feature type="region of interest" description="Disordered" evidence="11">
    <location>
        <begin position="1"/>
        <end position="24"/>
    </location>
</feature>
<comment type="subcellular location">
    <subcellularLocation>
        <location evidence="1 10">Endoplasmic reticulum membrane</location>
        <topology evidence="1 10">Multi-pass membrane protein</topology>
    </subcellularLocation>
</comment>
<keyword evidence="13" id="KW-1185">Reference proteome</keyword>
<evidence type="ECO:0000256" key="7">
    <source>
        <dbReference type="ARBA" id="ARBA00022824"/>
    </source>
</evidence>
<evidence type="ECO:0000256" key="5">
    <source>
        <dbReference type="ARBA" id="ARBA00022679"/>
    </source>
</evidence>
<evidence type="ECO:0000256" key="11">
    <source>
        <dbReference type="SAM" id="MobiDB-lite"/>
    </source>
</evidence>
<feature type="transmembrane region" description="Helical" evidence="10">
    <location>
        <begin position="158"/>
        <end position="175"/>
    </location>
</feature>
<dbReference type="PANTHER" id="PTHR22760:SF2">
    <property type="entry name" value="ALPHA-1,2-MANNOSYLTRANSFERASE ALG9"/>
    <property type="match status" value="1"/>
</dbReference>
<evidence type="ECO:0000256" key="2">
    <source>
        <dbReference type="ARBA" id="ARBA00004922"/>
    </source>
</evidence>
<dbReference type="InterPro" id="IPR005599">
    <property type="entry name" value="GPI_mannosylTrfase"/>
</dbReference>
<evidence type="ECO:0000256" key="8">
    <source>
        <dbReference type="ARBA" id="ARBA00022989"/>
    </source>
</evidence>
<keyword evidence="6 10" id="KW-0812">Transmembrane</keyword>
<name>A0A166NRF2_9AGAM</name>
<feature type="transmembrane region" description="Helical" evidence="10">
    <location>
        <begin position="436"/>
        <end position="459"/>
    </location>
</feature>
<dbReference type="PANTHER" id="PTHR22760">
    <property type="entry name" value="GLYCOSYLTRANSFERASE"/>
    <property type="match status" value="1"/>
</dbReference>
<dbReference type="AlphaFoldDB" id="A0A166NRF2"/>
<reference evidence="12 13" key="1">
    <citation type="journal article" date="2016" name="Mol. Biol. Evol.">
        <title>Comparative Genomics of Early-Diverging Mushroom-Forming Fungi Provides Insights into the Origins of Lignocellulose Decay Capabilities.</title>
        <authorList>
            <person name="Nagy L.G."/>
            <person name="Riley R."/>
            <person name="Tritt A."/>
            <person name="Adam C."/>
            <person name="Daum C."/>
            <person name="Floudas D."/>
            <person name="Sun H."/>
            <person name="Yadav J.S."/>
            <person name="Pangilinan J."/>
            <person name="Larsson K.H."/>
            <person name="Matsuura K."/>
            <person name="Barry K."/>
            <person name="Labutti K."/>
            <person name="Kuo R."/>
            <person name="Ohm R.A."/>
            <person name="Bhattacharya S.S."/>
            <person name="Shirouzu T."/>
            <person name="Yoshinaga Y."/>
            <person name="Martin F.M."/>
            <person name="Grigoriev I.V."/>
            <person name="Hibbett D.S."/>
        </authorList>
    </citation>
    <scope>NUCLEOTIDE SEQUENCE [LARGE SCALE GENOMIC DNA]</scope>
    <source>
        <strain evidence="12 13">CBS 109695</strain>
    </source>
</reference>
<keyword evidence="5" id="KW-0808">Transferase</keyword>
<dbReference type="EC" id="2.4.1.-" evidence="10"/>
<sequence>MASNAQHIRFRRPDASAKTAAPKPVRHTGILQDQLRRAQKRPWNASFSLAIRILMLVRMAGAMYSNIQDCDEVFNFWEPLHYLDRGVGFQTWEVSPVYAIRSWAYILLHLFSVRLPAVLLGSEKRPAFFALRITLAVISTLCEAKLYRTVVEKVNERVGRYLFFMLLFSAGMWNASTAFLPSSFAMYASTLAFAFSVVPPSSENNRRTLLSTLAYATGAIVGWPFALALAIPFVIEELFILGADRVASSARGPWFVKRSTRLIGAGLAASLIFIPVIGLDTLAYGRLAIVPWNIVRYNIFGGSERGPNLYGTEPWYFYILNLTLNFNVIVPLALISLPALFITSIIDRRRLGLSTGSEQSSPFFILGVRLMPFYIWLGILSLQAHKEERFMFPAYPMLCFNAAVALYLVRGWLEVYYIKTTSSPYRASMSKIFSNFTFYIVVGSAVISFSRIIALWKYYHAPQTVYFELETTELPRLLEATGLVPTFPPNTPVEEIPRLDLSPVKLFNLTLCVGKEWHRFPGHYLVPDGVRVDFVKSDFDGLLPGHFGEGPPVKDSGLWWRKGTRSAPAGLNDVNREAPAFYVADDQCDYLVDLDFPLHPSSSMYEPRYAADAQTWERVACVPFLDARHSSMLTRALWMPGEKWQSLNEYGDYCLLKNRQSLARKEAEVSKMQQQL</sequence>